<dbReference type="AlphaFoldDB" id="A0A7J8CIZ1"/>
<feature type="region of interest" description="Disordered" evidence="1">
    <location>
        <begin position="1"/>
        <end position="56"/>
    </location>
</feature>
<dbReference type="EMBL" id="JACASE010000014">
    <property type="protein sequence ID" value="KAF6410732.1"/>
    <property type="molecule type" value="Genomic_DNA"/>
</dbReference>
<evidence type="ECO:0000313" key="3">
    <source>
        <dbReference type="Proteomes" id="UP000593571"/>
    </source>
</evidence>
<gene>
    <name evidence="2" type="ORF">HJG63_009173</name>
</gene>
<accession>A0A7J8CIZ1</accession>
<name>A0A7J8CIZ1_ROUAE</name>
<keyword evidence="3" id="KW-1185">Reference proteome</keyword>
<sequence>MCRFPKGHIRAARAPKLSPWYPKSQNSSPSRKGRDLGDNQTQDADRGVSPSQHLSHCSPYCAATHVFPSRPAASSSREHRPASPPCYRGAGRARRSGFTHQALRLCSLPKSSSAAQLSSLSRNGTRCLLSCWERSSGTR</sequence>
<feature type="region of interest" description="Disordered" evidence="1">
    <location>
        <begin position="69"/>
        <end position="93"/>
    </location>
</feature>
<dbReference type="Proteomes" id="UP000593571">
    <property type="component" value="Unassembled WGS sequence"/>
</dbReference>
<feature type="compositionally biased region" description="Basic residues" evidence="1">
    <location>
        <begin position="1"/>
        <end position="13"/>
    </location>
</feature>
<evidence type="ECO:0000313" key="2">
    <source>
        <dbReference type="EMBL" id="KAF6410732.1"/>
    </source>
</evidence>
<reference evidence="2 3" key="1">
    <citation type="journal article" date="2020" name="Nature">
        <title>Six reference-quality genomes reveal evolution of bat adaptations.</title>
        <authorList>
            <person name="Jebb D."/>
            <person name="Huang Z."/>
            <person name="Pippel M."/>
            <person name="Hughes G.M."/>
            <person name="Lavrichenko K."/>
            <person name="Devanna P."/>
            <person name="Winkler S."/>
            <person name="Jermiin L.S."/>
            <person name="Skirmuntt E.C."/>
            <person name="Katzourakis A."/>
            <person name="Burkitt-Gray L."/>
            <person name="Ray D.A."/>
            <person name="Sullivan K.A.M."/>
            <person name="Roscito J.G."/>
            <person name="Kirilenko B.M."/>
            <person name="Davalos L.M."/>
            <person name="Corthals A.P."/>
            <person name="Power M.L."/>
            <person name="Jones G."/>
            <person name="Ransome R.D."/>
            <person name="Dechmann D.K.N."/>
            <person name="Locatelli A.G."/>
            <person name="Puechmaille S.J."/>
            <person name="Fedrigo O."/>
            <person name="Jarvis E.D."/>
            <person name="Hiller M."/>
            <person name="Vernes S.C."/>
            <person name="Myers E.W."/>
            <person name="Teeling E.C."/>
        </authorList>
    </citation>
    <scope>NUCLEOTIDE SEQUENCE [LARGE SCALE GENOMIC DNA]</scope>
    <source>
        <strain evidence="2">MRouAeg1</strain>
        <tissue evidence="2">Muscle</tissue>
    </source>
</reference>
<evidence type="ECO:0000256" key="1">
    <source>
        <dbReference type="SAM" id="MobiDB-lite"/>
    </source>
</evidence>
<proteinExistence type="predicted"/>
<protein>
    <submittedName>
        <fullName evidence="2">Uncharacterized protein</fullName>
    </submittedName>
</protein>
<organism evidence="2 3">
    <name type="scientific">Rousettus aegyptiacus</name>
    <name type="common">Egyptian fruit bat</name>
    <name type="synonym">Pteropus aegyptiacus</name>
    <dbReference type="NCBI Taxonomy" id="9407"/>
    <lineage>
        <taxon>Eukaryota</taxon>
        <taxon>Metazoa</taxon>
        <taxon>Chordata</taxon>
        <taxon>Craniata</taxon>
        <taxon>Vertebrata</taxon>
        <taxon>Euteleostomi</taxon>
        <taxon>Mammalia</taxon>
        <taxon>Eutheria</taxon>
        <taxon>Laurasiatheria</taxon>
        <taxon>Chiroptera</taxon>
        <taxon>Yinpterochiroptera</taxon>
        <taxon>Pteropodoidea</taxon>
        <taxon>Pteropodidae</taxon>
        <taxon>Rousettinae</taxon>
        <taxon>Rousettus</taxon>
    </lineage>
</organism>
<comment type="caution">
    <text evidence="2">The sequence shown here is derived from an EMBL/GenBank/DDBJ whole genome shotgun (WGS) entry which is preliminary data.</text>
</comment>